<evidence type="ECO:0000313" key="2">
    <source>
        <dbReference type="EMBL" id="KRT17742.1"/>
    </source>
</evidence>
<feature type="transmembrane region" description="Helical" evidence="1">
    <location>
        <begin position="47"/>
        <end position="66"/>
    </location>
</feature>
<sequence>MRMYPIYKGLQKPLVYRGFKGKFIAYGICSLGLGLVLGGFSGALINMYFGGIITIVSIALGLFYTFTKQKSGLHEKTRSRKIHIHPIYLRRGYGKIGI</sequence>
<dbReference type="Proteomes" id="UP000051950">
    <property type="component" value="Unassembled WGS sequence"/>
</dbReference>
<gene>
    <name evidence="2" type="ORF">ASU31_00135</name>
</gene>
<evidence type="ECO:0000313" key="3">
    <source>
        <dbReference type="Proteomes" id="UP000051950"/>
    </source>
</evidence>
<dbReference type="AlphaFoldDB" id="A0A0T5VV39"/>
<dbReference type="STRING" id="687842.ASU31_00135"/>
<keyword evidence="1" id="KW-1133">Transmembrane helix</keyword>
<reference evidence="2 3" key="1">
    <citation type="submission" date="2015-11" db="EMBL/GenBank/DDBJ databases">
        <title>Sequence of Pedobacter ginsenosidimutans.</title>
        <authorList>
            <person name="Carson E."/>
            <person name="Keyser V."/>
            <person name="Newman J."/>
            <person name="Miller J."/>
        </authorList>
    </citation>
    <scope>NUCLEOTIDE SEQUENCE [LARGE SCALE GENOMIC DNA]</scope>
    <source>
        <strain evidence="2 3">KACC 14530</strain>
    </source>
</reference>
<dbReference type="EMBL" id="LMZQ01000001">
    <property type="protein sequence ID" value="KRT17742.1"/>
    <property type="molecule type" value="Genomic_DNA"/>
</dbReference>
<dbReference type="OrthoDB" id="1048241at2"/>
<proteinExistence type="predicted"/>
<feature type="transmembrane region" description="Helical" evidence="1">
    <location>
        <begin position="21"/>
        <end position="41"/>
    </location>
</feature>
<keyword evidence="1" id="KW-0812">Transmembrane</keyword>
<organism evidence="2 3">
    <name type="scientific">Pedobacter ginsenosidimutans</name>
    <dbReference type="NCBI Taxonomy" id="687842"/>
    <lineage>
        <taxon>Bacteria</taxon>
        <taxon>Pseudomonadati</taxon>
        <taxon>Bacteroidota</taxon>
        <taxon>Sphingobacteriia</taxon>
        <taxon>Sphingobacteriales</taxon>
        <taxon>Sphingobacteriaceae</taxon>
        <taxon>Pedobacter</taxon>
    </lineage>
</organism>
<evidence type="ECO:0000256" key="1">
    <source>
        <dbReference type="SAM" id="Phobius"/>
    </source>
</evidence>
<keyword evidence="1" id="KW-0472">Membrane</keyword>
<comment type="caution">
    <text evidence="2">The sequence shown here is derived from an EMBL/GenBank/DDBJ whole genome shotgun (WGS) entry which is preliminary data.</text>
</comment>
<accession>A0A0T5VV39</accession>
<keyword evidence="3" id="KW-1185">Reference proteome</keyword>
<name>A0A0T5VV39_9SPHI</name>
<protein>
    <submittedName>
        <fullName evidence="2">Plasmid transfer protein</fullName>
    </submittedName>
</protein>